<keyword evidence="4" id="KW-0238">DNA-binding</keyword>
<dbReference type="PANTHER" id="PTHR42932">
    <property type="entry name" value="GENERAL STRESS PROTEIN 20U"/>
    <property type="match status" value="1"/>
</dbReference>
<dbReference type="PIRSF" id="PIRSF005900">
    <property type="entry name" value="Dps"/>
    <property type="match status" value="1"/>
</dbReference>
<evidence type="ECO:0000259" key="3">
    <source>
        <dbReference type="Pfam" id="PF00210"/>
    </source>
</evidence>
<dbReference type="GO" id="GO:0003677">
    <property type="term" value="F:DNA binding"/>
    <property type="evidence" value="ECO:0007669"/>
    <property type="project" value="UniProtKB-KW"/>
</dbReference>
<dbReference type="GO" id="GO:0008199">
    <property type="term" value="F:ferric iron binding"/>
    <property type="evidence" value="ECO:0007669"/>
    <property type="project" value="InterPro"/>
</dbReference>
<keyword evidence="5" id="KW-1185">Reference proteome</keyword>
<dbReference type="CDD" id="cd01043">
    <property type="entry name" value="DPS"/>
    <property type="match status" value="1"/>
</dbReference>
<protein>
    <submittedName>
        <fullName evidence="4">Starvation-inducible DNA-binding protein</fullName>
    </submittedName>
</protein>
<dbReference type="Pfam" id="PF00210">
    <property type="entry name" value="Ferritin"/>
    <property type="match status" value="1"/>
</dbReference>
<comment type="similarity">
    <text evidence="1 2">Belongs to the Dps family.</text>
</comment>
<sequence length="156" mass="18581">MKTNIGITEKNLQASALRLNQLLADEYVLYTKVRNYHWNVEGSNFMEMHKFYEDMYSGIDELIDEIAERVRMLGHYSEGRLKDFLKLTALSEEEYTNNQKKQLQNLLSDHETLVRNLRNDINTFSDKYKDLGNADFLTGLMEKHEKWAWFVRSYLK</sequence>
<dbReference type="PRINTS" id="PR01346">
    <property type="entry name" value="HELNAPAPROT"/>
</dbReference>
<feature type="domain" description="Ferritin/DPS" evidence="3">
    <location>
        <begin position="18"/>
        <end position="156"/>
    </location>
</feature>
<name>A0A1T4L1N0_9BACT</name>
<dbReference type="InterPro" id="IPR008331">
    <property type="entry name" value="Ferritin_DPS_dom"/>
</dbReference>
<reference evidence="4 5" key="1">
    <citation type="submission" date="2017-02" db="EMBL/GenBank/DDBJ databases">
        <authorList>
            <person name="Peterson S.W."/>
        </authorList>
    </citation>
    <scope>NUCLEOTIDE SEQUENCE [LARGE SCALE GENOMIC DNA]</scope>
    <source>
        <strain evidence="4 5">DSM 22335</strain>
    </source>
</reference>
<dbReference type="OrthoDB" id="9797023at2"/>
<accession>A0A1T4L1N0</accession>
<dbReference type="RefSeq" id="WP_078830213.1">
    <property type="nucleotide sequence ID" value="NZ_FUWH01000002.1"/>
</dbReference>
<dbReference type="EMBL" id="FUWH01000002">
    <property type="protein sequence ID" value="SJZ48642.1"/>
    <property type="molecule type" value="Genomic_DNA"/>
</dbReference>
<evidence type="ECO:0000256" key="1">
    <source>
        <dbReference type="ARBA" id="ARBA00009497"/>
    </source>
</evidence>
<dbReference type="PANTHER" id="PTHR42932:SF1">
    <property type="entry name" value="GENERAL STRESS PROTEIN 20U"/>
    <property type="match status" value="1"/>
</dbReference>
<dbReference type="Gene3D" id="1.20.1260.10">
    <property type="match status" value="1"/>
</dbReference>
<dbReference type="Proteomes" id="UP000190888">
    <property type="component" value="Unassembled WGS sequence"/>
</dbReference>
<proteinExistence type="inferred from homology"/>
<dbReference type="AlphaFoldDB" id="A0A1T4L1N0"/>
<evidence type="ECO:0000313" key="5">
    <source>
        <dbReference type="Proteomes" id="UP000190888"/>
    </source>
</evidence>
<evidence type="ECO:0000313" key="4">
    <source>
        <dbReference type="EMBL" id="SJZ48642.1"/>
    </source>
</evidence>
<dbReference type="InterPro" id="IPR012347">
    <property type="entry name" value="Ferritin-like"/>
</dbReference>
<dbReference type="InterPro" id="IPR002177">
    <property type="entry name" value="DPS_DNA-bd"/>
</dbReference>
<gene>
    <name evidence="4" type="ORF">SAMN04488132_102253</name>
</gene>
<evidence type="ECO:0000256" key="2">
    <source>
        <dbReference type="RuleBase" id="RU003875"/>
    </source>
</evidence>
<dbReference type="InterPro" id="IPR009078">
    <property type="entry name" value="Ferritin-like_SF"/>
</dbReference>
<dbReference type="SUPFAM" id="SSF47240">
    <property type="entry name" value="Ferritin-like"/>
    <property type="match status" value="1"/>
</dbReference>
<organism evidence="4 5">
    <name type="scientific">Sediminibacterium ginsengisoli</name>
    <dbReference type="NCBI Taxonomy" id="413434"/>
    <lineage>
        <taxon>Bacteria</taxon>
        <taxon>Pseudomonadati</taxon>
        <taxon>Bacteroidota</taxon>
        <taxon>Chitinophagia</taxon>
        <taxon>Chitinophagales</taxon>
        <taxon>Chitinophagaceae</taxon>
        <taxon>Sediminibacterium</taxon>
    </lineage>
</organism>
<dbReference type="STRING" id="413434.SAMN04488132_102253"/>